<sequence length="275" mass="31619">MECHVSKGIINYEVCGEGSPIIVLHMMGTDHRSMKSWLEPIFIERDDWKRIYVDIPAHGKSAITEQVKGTEDMLDMIIEFIDTVLPNQMFSVIGASFGGYLAQGIIHKKRESIKGICLLATALHLPGSERKLPAKVVYEEDNSLFGELDEDIYIAFQLLMVYQNKSNLLTFLKEVQPGRSLANREFLASDWKKEGYYYKFEPFSNVEQLHQPTLIILGRQDSICGYEDQIKLLRKFNHASFAILDQAGHMIQIEQRATLISLVMDWLFRVDKHFN</sequence>
<evidence type="ECO:0000259" key="1">
    <source>
        <dbReference type="Pfam" id="PF00561"/>
    </source>
</evidence>
<dbReference type="AlphaFoldDB" id="A0A1V4H965"/>
<dbReference type="Pfam" id="PF00561">
    <property type="entry name" value="Abhydrolase_1"/>
    <property type="match status" value="1"/>
</dbReference>
<name>A0A1V4H965_9BACL</name>
<keyword evidence="3" id="KW-1185">Reference proteome</keyword>
<evidence type="ECO:0000313" key="2">
    <source>
        <dbReference type="EMBL" id="OPH47776.1"/>
    </source>
</evidence>
<dbReference type="GO" id="GO:0016787">
    <property type="term" value="F:hydrolase activity"/>
    <property type="evidence" value="ECO:0007669"/>
    <property type="project" value="UniProtKB-KW"/>
</dbReference>
<keyword evidence="2" id="KW-0378">Hydrolase</keyword>
<dbReference type="InterPro" id="IPR029058">
    <property type="entry name" value="AB_hydrolase_fold"/>
</dbReference>
<dbReference type="PANTHER" id="PTHR43798">
    <property type="entry name" value="MONOACYLGLYCEROL LIPASE"/>
    <property type="match status" value="1"/>
</dbReference>
<accession>A0A1V4H965</accession>
<dbReference type="RefSeq" id="WP_079419884.1">
    <property type="nucleotide sequence ID" value="NZ_MBTG01000055.1"/>
</dbReference>
<dbReference type="InterPro" id="IPR000073">
    <property type="entry name" value="AB_hydrolase_1"/>
</dbReference>
<dbReference type="OrthoDB" id="6191536at2"/>
<dbReference type="Gene3D" id="3.40.50.1820">
    <property type="entry name" value="alpha/beta hydrolase"/>
    <property type="match status" value="1"/>
</dbReference>
<protein>
    <submittedName>
        <fullName evidence="2">Alpha/beta hydrolase</fullName>
    </submittedName>
</protein>
<dbReference type="InterPro" id="IPR050266">
    <property type="entry name" value="AB_hydrolase_sf"/>
</dbReference>
<reference evidence="3" key="1">
    <citation type="submission" date="2016-07" db="EMBL/GenBank/DDBJ databases">
        <authorList>
            <person name="Florea S."/>
            <person name="Webb J.S."/>
            <person name="Jaromczyk J."/>
            <person name="Schardl C.L."/>
        </authorList>
    </citation>
    <scope>NUCLEOTIDE SEQUENCE [LARGE SCALE GENOMIC DNA]</scope>
    <source>
        <strain evidence="3">CY1</strain>
    </source>
</reference>
<dbReference type="PANTHER" id="PTHR43798:SF6">
    <property type="entry name" value="HYDROLASE, PUTATIVE (AFU_ORTHOLOGUE AFUA_4G13070)-RELATED"/>
    <property type="match status" value="1"/>
</dbReference>
<evidence type="ECO:0000313" key="3">
    <source>
        <dbReference type="Proteomes" id="UP000190626"/>
    </source>
</evidence>
<dbReference type="SUPFAM" id="SSF53474">
    <property type="entry name" value="alpha/beta-Hydrolases"/>
    <property type="match status" value="1"/>
</dbReference>
<feature type="domain" description="AB hydrolase-1" evidence="1">
    <location>
        <begin position="20"/>
        <end position="254"/>
    </location>
</feature>
<dbReference type="EMBL" id="MBTG01000055">
    <property type="protein sequence ID" value="OPH47776.1"/>
    <property type="molecule type" value="Genomic_DNA"/>
</dbReference>
<proteinExistence type="predicted"/>
<organism evidence="2 3">
    <name type="scientific">Paenibacillus ferrarius</name>
    <dbReference type="NCBI Taxonomy" id="1469647"/>
    <lineage>
        <taxon>Bacteria</taxon>
        <taxon>Bacillati</taxon>
        <taxon>Bacillota</taxon>
        <taxon>Bacilli</taxon>
        <taxon>Bacillales</taxon>
        <taxon>Paenibacillaceae</taxon>
        <taxon>Paenibacillus</taxon>
    </lineage>
</organism>
<comment type="caution">
    <text evidence="2">The sequence shown here is derived from an EMBL/GenBank/DDBJ whole genome shotgun (WGS) entry which is preliminary data.</text>
</comment>
<dbReference type="STRING" id="1469647.BC351_39795"/>
<gene>
    <name evidence="2" type="ORF">BC351_39795</name>
</gene>
<dbReference type="Proteomes" id="UP000190626">
    <property type="component" value="Unassembled WGS sequence"/>
</dbReference>